<dbReference type="EMBL" id="CM042009">
    <property type="protein sequence ID" value="KAI3790112.1"/>
    <property type="molecule type" value="Genomic_DNA"/>
</dbReference>
<reference evidence="2" key="1">
    <citation type="journal article" date="2022" name="Mol. Ecol. Resour.">
        <title>The genomes of chicory, endive, great burdock and yacon provide insights into Asteraceae palaeo-polyploidization history and plant inulin production.</title>
        <authorList>
            <person name="Fan W."/>
            <person name="Wang S."/>
            <person name="Wang H."/>
            <person name="Wang A."/>
            <person name="Jiang F."/>
            <person name="Liu H."/>
            <person name="Zhao H."/>
            <person name="Xu D."/>
            <person name="Zhang Y."/>
        </authorList>
    </citation>
    <scope>NUCLEOTIDE SEQUENCE [LARGE SCALE GENOMIC DNA]</scope>
    <source>
        <strain evidence="2">cv. Punajuju</strain>
    </source>
</reference>
<organism evidence="1 2">
    <name type="scientific">Cichorium intybus</name>
    <name type="common">Chicory</name>
    <dbReference type="NCBI Taxonomy" id="13427"/>
    <lineage>
        <taxon>Eukaryota</taxon>
        <taxon>Viridiplantae</taxon>
        <taxon>Streptophyta</taxon>
        <taxon>Embryophyta</taxon>
        <taxon>Tracheophyta</taxon>
        <taxon>Spermatophyta</taxon>
        <taxon>Magnoliopsida</taxon>
        <taxon>eudicotyledons</taxon>
        <taxon>Gunneridae</taxon>
        <taxon>Pentapetalae</taxon>
        <taxon>asterids</taxon>
        <taxon>campanulids</taxon>
        <taxon>Asterales</taxon>
        <taxon>Asteraceae</taxon>
        <taxon>Cichorioideae</taxon>
        <taxon>Cichorieae</taxon>
        <taxon>Cichoriinae</taxon>
        <taxon>Cichorium</taxon>
    </lineage>
</organism>
<evidence type="ECO:0000313" key="1">
    <source>
        <dbReference type="EMBL" id="KAI3790112.1"/>
    </source>
</evidence>
<reference evidence="1 2" key="2">
    <citation type="journal article" date="2022" name="Mol. Ecol. Resour.">
        <title>The genomes of chicory, endive, great burdock and yacon provide insights into Asteraceae paleo-polyploidization history and plant inulin production.</title>
        <authorList>
            <person name="Fan W."/>
            <person name="Wang S."/>
            <person name="Wang H."/>
            <person name="Wang A."/>
            <person name="Jiang F."/>
            <person name="Liu H."/>
            <person name="Zhao H."/>
            <person name="Xu D."/>
            <person name="Zhang Y."/>
        </authorList>
    </citation>
    <scope>NUCLEOTIDE SEQUENCE [LARGE SCALE GENOMIC DNA]</scope>
    <source>
        <strain evidence="2">cv. Punajuju</strain>
        <tissue evidence="1">Leaves</tissue>
    </source>
</reference>
<protein>
    <submittedName>
        <fullName evidence="1">Uncharacterized protein</fullName>
    </submittedName>
</protein>
<dbReference type="Proteomes" id="UP001055811">
    <property type="component" value="Linkage Group LG01"/>
</dbReference>
<keyword evidence="2" id="KW-1185">Reference proteome</keyword>
<proteinExistence type="predicted"/>
<accession>A0ACB9H3L5</accession>
<evidence type="ECO:0000313" key="2">
    <source>
        <dbReference type="Proteomes" id="UP001055811"/>
    </source>
</evidence>
<comment type="caution">
    <text evidence="1">The sequence shown here is derived from an EMBL/GenBank/DDBJ whole genome shotgun (WGS) entry which is preliminary data.</text>
</comment>
<sequence>MAMECVPLIIGTIVEITKAIFKSTSNSDLGESMTSMTRALKELTEARKDLETQVEQSELLGHPTTNQIKGWLERVTSVEAEVTLIIEDIDLVKQSNCCWNCNCSLRYNLNKTVRQKLTMINDLKEKNLTLNGANRGIIPPDMEVVPSGPTIGLDVMLERVHQLLKAREVATLGIYGITITESHTLQKLALSKTLLRCIQYLYITECEGLVILPLSTIPDDGKRLRRLSVNNCRDLIYLKTGTEDGKNWLPSLEVLALYRLPSLTIVWKNPVMKGSLQNLRSVNIWYCDKLKNISWIFQLPKLEMLYLFYCKEIEQVIGRDQQVHAEGVVFPCLRAISIRDLPSLTSIAHQAIDFPCLQTIAVINCPKLKKLPLKVSGDSNLPTVYGDREWWNRLEWITFVKKPWAYATEALARLLTLSQKRFQLIRVQARGYGEKCKWLEVFEEKVKTGSFDFLRVVQLF</sequence>
<name>A0ACB9H3L5_CICIN</name>
<gene>
    <name evidence="1" type="ORF">L2E82_02926</name>
</gene>